<dbReference type="AlphaFoldDB" id="A0A4Q1R7V8"/>
<keyword evidence="2" id="KW-1185">Reference proteome</keyword>
<dbReference type="Proteomes" id="UP000289482">
    <property type="component" value="Unassembled WGS sequence"/>
</dbReference>
<accession>A0A4Q1R7V8</accession>
<dbReference type="EMBL" id="SDIF01000010">
    <property type="protein sequence ID" value="RXS69438.1"/>
    <property type="molecule type" value="Genomic_DNA"/>
</dbReference>
<reference evidence="1 2" key="1">
    <citation type="submission" date="2019-01" db="EMBL/GenBank/DDBJ databases">
        <title>Draft genome sequences of the type strain Streptomyces sioyaensis DSM 40032 and its novel strain, TM32, a thermotolerant antibiotics-producing actinobacterium.</title>
        <authorList>
            <person name="Nakaew N."/>
            <person name="Lumyong S."/>
            <person name="Sloan W.T."/>
            <person name="Sungthong R."/>
        </authorList>
    </citation>
    <scope>NUCLEOTIDE SEQUENCE [LARGE SCALE GENOMIC DNA]</scope>
    <source>
        <strain evidence="1 2">DSM 40032</strain>
    </source>
</reference>
<protein>
    <submittedName>
        <fullName evidence="1">Uncharacterized protein</fullName>
    </submittedName>
</protein>
<gene>
    <name evidence="1" type="ORF">EST54_05535</name>
</gene>
<organism evidence="1 2">
    <name type="scientific">Streptomyces sioyaensis</name>
    <dbReference type="NCBI Taxonomy" id="67364"/>
    <lineage>
        <taxon>Bacteria</taxon>
        <taxon>Bacillati</taxon>
        <taxon>Actinomycetota</taxon>
        <taxon>Actinomycetes</taxon>
        <taxon>Kitasatosporales</taxon>
        <taxon>Streptomycetaceae</taxon>
        <taxon>Streptomyces</taxon>
    </lineage>
</organism>
<evidence type="ECO:0000313" key="2">
    <source>
        <dbReference type="Proteomes" id="UP000289482"/>
    </source>
</evidence>
<evidence type="ECO:0000313" key="1">
    <source>
        <dbReference type="EMBL" id="RXS69438.1"/>
    </source>
</evidence>
<name>A0A4Q1R7V8_9ACTN</name>
<comment type="caution">
    <text evidence="1">The sequence shown here is derived from an EMBL/GenBank/DDBJ whole genome shotgun (WGS) entry which is preliminary data.</text>
</comment>
<proteinExistence type="predicted"/>
<sequence>MGDVDAQFGDAAADVCLIAADRIDAKTAHDLGDAVRAGHQFAESRLGVAYAGGREVGGVDACFEELGA</sequence>